<dbReference type="PROSITE" id="PS50004">
    <property type="entry name" value="C2"/>
    <property type="match status" value="1"/>
</dbReference>
<keyword evidence="7" id="KW-1185">Reference proteome</keyword>
<accession>A0ABP0K940</accession>
<keyword evidence="1" id="KW-0479">Metal-binding</keyword>
<evidence type="ECO:0000256" key="3">
    <source>
        <dbReference type="SAM" id="MobiDB-lite"/>
    </source>
</evidence>
<organism evidence="6 7">
    <name type="scientific">Durusdinium trenchii</name>
    <dbReference type="NCBI Taxonomy" id="1381693"/>
    <lineage>
        <taxon>Eukaryota</taxon>
        <taxon>Sar</taxon>
        <taxon>Alveolata</taxon>
        <taxon>Dinophyceae</taxon>
        <taxon>Suessiales</taxon>
        <taxon>Symbiodiniaceae</taxon>
        <taxon>Durusdinium</taxon>
    </lineage>
</organism>
<sequence length="860" mass="98212">MGGNKGQSAVTYADMYGGGMDEFTLEEEFETVNPLAKLEEELISDTEEEDEELNAELEELPEGISGPKGMRSGPGHKAKKASKRSSKRRGLLGRLSTKRHSADRSSVRSGSVGDVTEHEADLLEDHEMLQDPDFVMDDDSDHLNNDDADDLVRRKPQGWLRAFLSSSTAGLGGGAMSWSVLLMLVAPALAINTMTNVSYVTVGQFLFVPALFYIYLSIPVFLGWVFAQSLRKLGPLNGFPFEVGSLSIYPWIKDYKLHARLVVQDASFGNPPGFPFESFLECRRVDMEGAIPFAHIRNLLLLRKEKVPLRKVPDFERFMKIDFNHVEVTDAMVNFQMFDGKFNINEFTRILADGEVLASLGRNEKPPNQLTVRIIRAKHLLPHRLKKTCDPYVVVRCRRQAQQTHTQTHTVNPMFNEELIFHQPDASVVMEIAVYDRDAPEGNQASLIGHWAMTTKYLATDPTFIWKYDQDFEAYTRRNRKDGAMGFKGWVPLATKKWKKMGVCGQLQVELLWKHVPEDEIVNRYHPKRRYTALEQLTQQSNEDQLRFGDWARFRDWLNHEPFCYDIRRFTVRGTRFYVQDLFRGHKGVPESLVLSQSNVDGADCVRIPFLEMRKQFRPKGNDEGITSYDAFVGFFIGLLTSAARSGRLGSAIAQILSGGVWNFGNKFRNLLRGEFDKALMPIRPESVMGVAKLAKSGMHVLHQNVRQNQRNRAQFKIAVEADDTDFLQTKVELSGHLDRYAVKFTSEEVSNATLANLAKKRGHFKTKYFELKGDTLFYRKHEKVPKGVTYNLTYKVDLSCVYSAVFVASYNELLLNVHEESHIVRLREPNLGKKTKDNTPLRKWIRALKKHDIPFEEFD</sequence>
<dbReference type="Pfam" id="PF00168">
    <property type="entry name" value="C2"/>
    <property type="match status" value="1"/>
</dbReference>
<reference evidence="6 7" key="1">
    <citation type="submission" date="2024-02" db="EMBL/GenBank/DDBJ databases">
        <authorList>
            <person name="Chen Y."/>
            <person name="Shah S."/>
            <person name="Dougan E. K."/>
            <person name="Thang M."/>
            <person name="Chan C."/>
        </authorList>
    </citation>
    <scope>NUCLEOTIDE SEQUENCE [LARGE SCALE GENOMIC DNA]</scope>
</reference>
<dbReference type="Gene3D" id="2.60.40.150">
    <property type="entry name" value="C2 domain"/>
    <property type="match status" value="1"/>
</dbReference>
<dbReference type="CDD" id="cd00030">
    <property type="entry name" value="C2"/>
    <property type="match status" value="1"/>
</dbReference>
<feature type="compositionally biased region" description="Basic residues" evidence="3">
    <location>
        <begin position="74"/>
        <end position="99"/>
    </location>
</feature>
<gene>
    <name evidence="6" type="ORF">SCF082_LOCUS16152</name>
</gene>
<keyword evidence="2" id="KW-0106">Calcium</keyword>
<dbReference type="Proteomes" id="UP001642464">
    <property type="component" value="Unassembled WGS sequence"/>
</dbReference>
<proteinExistence type="predicted"/>
<feature type="transmembrane region" description="Helical" evidence="4">
    <location>
        <begin position="206"/>
        <end position="227"/>
    </location>
</feature>
<dbReference type="InterPro" id="IPR000008">
    <property type="entry name" value="C2_dom"/>
</dbReference>
<name>A0ABP0K940_9DINO</name>
<evidence type="ECO:0000256" key="2">
    <source>
        <dbReference type="ARBA" id="ARBA00022837"/>
    </source>
</evidence>
<evidence type="ECO:0000256" key="4">
    <source>
        <dbReference type="SAM" id="Phobius"/>
    </source>
</evidence>
<feature type="transmembrane region" description="Helical" evidence="4">
    <location>
        <begin position="162"/>
        <end position="186"/>
    </location>
</feature>
<dbReference type="PANTHER" id="PTHR45911:SF4">
    <property type="entry name" value="MULTIPLE C2 AND TRANSMEMBRANE DOMAIN-CONTAINING PROTEIN"/>
    <property type="match status" value="1"/>
</dbReference>
<comment type="caution">
    <text evidence="6">The sequence shown here is derived from an EMBL/GenBank/DDBJ whole genome shotgun (WGS) entry which is preliminary data.</text>
</comment>
<evidence type="ECO:0000313" key="6">
    <source>
        <dbReference type="EMBL" id="CAK9023295.1"/>
    </source>
</evidence>
<keyword evidence="4" id="KW-1133">Transmembrane helix</keyword>
<dbReference type="SUPFAM" id="SSF49562">
    <property type="entry name" value="C2 domain (Calcium/lipid-binding domain, CaLB)"/>
    <property type="match status" value="1"/>
</dbReference>
<evidence type="ECO:0000256" key="1">
    <source>
        <dbReference type="ARBA" id="ARBA00022723"/>
    </source>
</evidence>
<dbReference type="PANTHER" id="PTHR45911">
    <property type="entry name" value="C2 DOMAIN-CONTAINING PROTEIN"/>
    <property type="match status" value="1"/>
</dbReference>
<protein>
    <submittedName>
        <fullName evidence="6">N-terminally processed]</fullName>
    </submittedName>
</protein>
<dbReference type="SMART" id="SM00239">
    <property type="entry name" value="C2"/>
    <property type="match status" value="1"/>
</dbReference>
<feature type="region of interest" description="Disordered" evidence="3">
    <location>
        <begin position="42"/>
        <end position="115"/>
    </location>
</feature>
<evidence type="ECO:0000259" key="5">
    <source>
        <dbReference type="PROSITE" id="PS50004"/>
    </source>
</evidence>
<dbReference type="InterPro" id="IPR035892">
    <property type="entry name" value="C2_domain_sf"/>
</dbReference>
<keyword evidence="4" id="KW-0472">Membrane</keyword>
<evidence type="ECO:0000313" key="7">
    <source>
        <dbReference type="Proteomes" id="UP001642464"/>
    </source>
</evidence>
<keyword evidence="4" id="KW-0812">Transmembrane</keyword>
<dbReference type="EMBL" id="CAXAMM010010420">
    <property type="protein sequence ID" value="CAK9023295.1"/>
    <property type="molecule type" value="Genomic_DNA"/>
</dbReference>
<feature type="domain" description="C2" evidence="5">
    <location>
        <begin position="352"/>
        <end position="468"/>
    </location>
</feature>
<feature type="compositionally biased region" description="Acidic residues" evidence="3">
    <location>
        <begin position="42"/>
        <end position="61"/>
    </location>
</feature>